<protein>
    <submittedName>
        <fullName evidence="1">Uncharacterized protein</fullName>
    </submittedName>
</protein>
<dbReference type="Proteomes" id="UP000053328">
    <property type="component" value="Unassembled WGS sequence"/>
</dbReference>
<dbReference type="VEuPathDB" id="FungiDB:PV08_08396"/>
<reference evidence="1 2" key="1">
    <citation type="submission" date="2015-01" db="EMBL/GenBank/DDBJ databases">
        <title>The Genome Sequence of Exophiala spinifera CBS89968.</title>
        <authorList>
            <consortium name="The Broad Institute Genomics Platform"/>
            <person name="Cuomo C."/>
            <person name="de Hoog S."/>
            <person name="Gorbushina A."/>
            <person name="Stielow B."/>
            <person name="Teixiera M."/>
            <person name="Abouelleil A."/>
            <person name="Chapman S.B."/>
            <person name="Priest M."/>
            <person name="Young S.K."/>
            <person name="Wortman J."/>
            <person name="Nusbaum C."/>
            <person name="Birren B."/>
        </authorList>
    </citation>
    <scope>NUCLEOTIDE SEQUENCE [LARGE SCALE GENOMIC DNA]</scope>
    <source>
        <strain evidence="1 2">CBS 89968</strain>
    </source>
</reference>
<proteinExistence type="predicted"/>
<dbReference type="EMBL" id="KN847497">
    <property type="protein sequence ID" value="KIW13209.1"/>
    <property type="molecule type" value="Genomic_DNA"/>
</dbReference>
<dbReference type="AlphaFoldDB" id="A0A0D2BQ00"/>
<organism evidence="1 2">
    <name type="scientific">Exophiala spinifera</name>
    <dbReference type="NCBI Taxonomy" id="91928"/>
    <lineage>
        <taxon>Eukaryota</taxon>
        <taxon>Fungi</taxon>
        <taxon>Dikarya</taxon>
        <taxon>Ascomycota</taxon>
        <taxon>Pezizomycotina</taxon>
        <taxon>Eurotiomycetes</taxon>
        <taxon>Chaetothyriomycetidae</taxon>
        <taxon>Chaetothyriales</taxon>
        <taxon>Herpotrichiellaceae</taxon>
        <taxon>Exophiala</taxon>
    </lineage>
</organism>
<accession>A0A0D2BQ00</accession>
<gene>
    <name evidence="1" type="ORF">PV08_08396</name>
</gene>
<evidence type="ECO:0000313" key="2">
    <source>
        <dbReference type="Proteomes" id="UP000053328"/>
    </source>
</evidence>
<sequence>MVQCDSAVSITVMLTILDFSAPKLLGSTGQTTRSRAYTWEGIAEERKPVGGVLVPERCLKPIPVTLSDHGLGGSLAAVFFGGRAEVCQSVLVGT</sequence>
<keyword evidence="2" id="KW-1185">Reference proteome</keyword>
<dbReference type="GeneID" id="27335479"/>
<dbReference type="HOGENOM" id="CLU_2386180_0_0_1"/>
<evidence type="ECO:0000313" key="1">
    <source>
        <dbReference type="EMBL" id="KIW13209.1"/>
    </source>
</evidence>
<dbReference type="RefSeq" id="XP_016233425.1">
    <property type="nucleotide sequence ID" value="XM_016382722.1"/>
</dbReference>
<name>A0A0D2BQ00_9EURO</name>